<sequence>MYSVRAFTFKTYYLRKVLSMPETKPKITKKTSIGDVIQNYPETESVVKKYFGAGCYTCPGSKTEDIAFGATMHNVDPEVIIKELNEIIEKHKS</sequence>
<name>Q1Q0K3_KUEST</name>
<dbReference type="SUPFAM" id="SSF140683">
    <property type="entry name" value="SP0561-like"/>
    <property type="match status" value="1"/>
</dbReference>
<dbReference type="EMBL" id="CT573071">
    <property type="protein sequence ID" value="CAJ73524.1"/>
    <property type="molecule type" value="Genomic_DNA"/>
</dbReference>
<feature type="domain" description="DUF1858" evidence="1">
    <location>
        <begin position="27"/>
        <end position="80"/>
    </location>
</feature>
<dbReference type="InterPro" id="IPR038062">
    <property type="entry name" value="ScdA-like_N_sf"/>
</dbReference>
<accession>Q1Q0K3</accession>
<dbReference type="InterPro" id="IPR015077">
    <property type="entry name" value="DUF1858"/>
</dbReference>
<gene>
    <name evidence="2" type="ORF">kuste2773</name>
</gene>
<dbReference type="AlphaFoldDB" id="Q1Q0K3"/>
<evidence type="ECO:0000259" key="1">
    <source>
        <dbReference type="Pfam" id="PF08984"/>
    </source>
</evidence>
<dbReference type="Gene3D" id="1.10.3910.10">
    <property type="entry name" value="SP0561-like"/>
    <property type="match status" value="1"/>
</dbReference>
<dbReference type="PANTHER" id="PTHR39341">
    <property type="entry name" value="BSL7085 PROTEIN"/>
    <property type="match status" value="1"/>
</dbReference>
<protein>
    <recommendedName>
        <fullName evidence="1">DUF1858 domain-containing protein</fullName>
    </recommendedName>
</protein>
<dbReference type="Pfam" id="PF08984">
    <property type="entry name" value="DUF1858"/>
    <property type="match status" value="1"/>
</dbReference>
<reference evidence="2" key="2">
    <citation type="submission" date="2006-01" db="EMBL/GenBank/DDBJ databases">
        <authorList>
            <person name="Genoscope"/>
        </authorList>
    </citation>
    <scope>NUCLEOTIDE SEQUENCE</scope>
</reference>
<proteinExistence type="predicted"/>
<organism evidence="2">
    <name type="scientific">Kuenenia stuttgartiensis</name>
    <dbReference type="NCBI Taxonomy" id="174633"/>
    <lineage>
        <taxon>Bacteria</taxon>
        <taxon>Pseudomonadati</taxon>
        <taxon>Planctomycetota</taxon>
        <taxon>Candidatus Brocadiia</taxon>
        <taxon>Candidatus Brocadiales</taxon>
        <taxon>Candidatus Brocadiaceae</taxon>
        <taxon>Candidatus Kuenenia</taxon>
    </lineage>
</organism>
<reference evidence="2" key="1">
    <citation type="journal article" date="2006" name="Nature">
        <title>Deciphering the evolution and metabolism of an anammox bacterium from a community genome.</title>
        <authorList>
            <person name="Strous M."/>
            <person name="Pelletier E."/>
            <person name="Mangenot S."/>
            <person name="Rattei T."/>
            <person name="Lehner A."/>
            <person name="Taylor M.W."/>
            <person name="Horn M."/>
            <person name="Daims H."/>
            <person name="Bartol-Mavel D."/>
            <person name="Wincker P."/>
            <person name="Barbe V."/>
            <person name="Fonknechten N."/>
            <person name="Vallenet D."/>
            <person name="Segurens B."/>
            <person name="Schenowitz-Truong C."/>
            <person name="Medigue C."/>
            <person name="Collingro A."/>
            <person name="Snel B."/>
            <person name="Dutilh B.E."/>
            <person name="OpDenCamp H.J.M."/>
            <person name="vanDerDrift C."/>
            <person name="Cirpus I."/>
            <person name="vanDePas-Schoonen K.T."/>
            <person name="Harhangi H.R."/>
            <person name="vanNiftrik L."/>
            <person name="Schmid M."/>
            <person name="Keltjens J."/>
            <person name="vanDeVossenberg J."/>
            <person name="Kartal B."/>
            <person name="Meier H."/>
            <person name="Frishman D."/>
            <person name="Huynen M.A."/>
            <person name="Mewes H."/>
            <person name="Weissenbach J."/>
            <person name="Jetten M.S.M."/>
            <person name="Wagner M."/>
            <person name="LePaslier D."/>
        </authorList>
    </citation>
    <scope>NUCLEOTIDE SEQUENCE</scope>
</reference>
<evidence type="ECO:0000313" key="2">
    <source>
        <dbReference type="EMBL" id="CAJ73524.1"/>
    </source>
</evidence>
<dbReference type="NCBIfam" id="TIGR03980">
    <property type="entry name" value="prismane_assoc"/>
    <property type="match status" value="1"/>
</dbReference>
<dbReference type="PANTHER" id="PTHR39341:SF1">
    <property type="entry name" value="DUF1858 DOMAIN-CONTAINING PROTEIN"/>
    <property type="match status" value="1"/>
</dbReference>
<dbReference type="InterPro" id="IPR023883">
    <property type="entry name" value="CHP03980_redox-disulphide"/>
</dbReference>